<dbReference type="PROSITE" id="PS51257">
    <property type="entry name" value="PROKAR_LIPOPROTEIN"/>
    <property type="match status" value="1"/>
</dbReference>
<comment type="caution">
    <text evidence="3">The sequence shown here is derived from an EMBL/GenBank/DDBJ whole genome shotgun (WGS) entry which is preliminary data.</text>
</comment>
<evidence type="ECO:0000313" key="3">
    <source>
        <dbReference type="EMBL" id="GEM75711.1"/>
    </source>
</evidence>
<gene>
    <name evidence="3" type="ORF">VSA01S_18230</name>
</gene>
<evidence type="ECO:0008006" key="5">
    <source>
        <dbReference type="Google" id="ProtNLM"/>
    </source>
</evidence>
<accession>A0A511QEJ0</accession>
<organism evidence="3 4">
    <name type="scientific">Vibrio sagamiensis NBRC 104589</name>
    <dbReference type="NCBI Taxonomy" id="1219064"/>
    <lineage>
        <taxon>Bacteria</taxon>
        <taxon>Pseudomonadati</taxon>
        <taxon>Pseudomonadota</taxon>
        <taxon>Gammaproteobacteria</taxon>
        <taxon>Vibrionales</taxon>
        <taxon>Vibrionaceae</taxon>
        <taxon>Vibrio</taxon>
    </lineage>
</organism>
<feature type="chain" id="PRO_5022215428" description="DUF1566 domain-containing protein" evidence="2">
    <location>
        <begin position="21"/>
        <end position="1625"/>
    </location>
</feature>
<evidence type="ECO:0000256" key="1">
    <source>
        <dbReference type="SAM" id="MobiDB-lite"/>
    </source>
</evidence>
<evidence type="ECO:0000313" key="4">
    <source>
        <dbReference type="Proteomes" id="UP000321922"/>
    </source>
</evidence>
<feature type="region of interest" description="Disordered" evidence="1">
    <location>
        <begin position="426"/>
        <end position="446"/>
    </location>
</feature>
<dbReference type="EMBL" id="BJXJ01000015">
    <property type="protein sequence ID" value="GEM75711.1"/>
    <property type="molecule type" value="Genomic_DNA"/>
</dbReference>
<proteinExistence type="predicted"/>
<keyword evidence="2" id="KW-0732">Signal</keyword>
<evidence type="ECO:0000256" key="2">
    <source>
        <dbReference type="SAM" id="SignalP"/>
    </source>
</evidence>
<keyword evidence="4" id="KW-1185">Reference proteome</keyword>
<protein>
    <recommendedName>
        <fullName evidence="5">DUF1566 domain-containing protein</fullName>
    </recommendedName>
</protein>
<reference evidence="3 4" key="1">
    <citation type="submission" date="2019-07" db="EMBL/GenBank/DDBJ databases">
        <title>Whole genome shotgun sequence of Vibrio sagamiensis NBRC 104589.</title>
        <authorList>
            <person name="Hosoyama A."/>
            <person name="Uohara A."/>
            <person name="Ohji S."/>
            <person name="Ichikawa N."/>
        </authorList>
    </citation>
    <scope>NUCLEOTIDE SEQUENCE [LARGE SCALE GENOMIC DNA]</scope>
    <source>
        <strain evidence="3 4">NBRC 104589</strain>
    </source>
</reference>
<feature type="signal peptide" evidence="2">
    <location>
        <begin position="1"/>
        <end position="20"/>
    </location>
</feature>
<dbReference type="Proteomes" id="UP000321922">
    <property type="component" value="Unassembled WGS sequence"/>
</dbReference>
<sequence>MVKNLYKLLVVSLISTALLACGGTESDSKLKQSQDQSKSQNFSGIALDGYLYNARVCLDKNNNFMCDPGDGVTATTDARGRFRLEINNNDDSFPILVEAIAGLTIDMDKPNQTIDTGFIFKTPISNSNVISPITSLINSISKTSGISFDSAAELVADELGINKHLALGDYSASVSVKNREIHMLARGLTRVLQVAQKASLDSGIDQGNARKGVIYKLAGLDLAEFKAKTDLLSHGASATSPVLEQLGKEYRDQLKVYQKDIDDNKIIAKPPAPKHGQVNDTSDTFNWQFVRGFDQNTDYEYSLDSGKTWSRAIRKPIVVGNKAFDKGMIQVRVAASSHRNTPASTPVLSDKAYTLSAVPSAPAWLTVNDASNEFDWAFIDSFIQLEQYEYSLDNGLNWIQIIEKPQKIQDIDIPAGHLKIRLAKDNSQGRPASLSATSTSPMTKTPVQPEKPILLFANDRTNKINWLWVTKYTAPSFYEINLGNGWKDIDNLPYDVGNVSLPANTISIRVKSNSLDARPAGIPLIIGSTFTRSESQSSPPTLPIVDDAENTFGWTDIEGFEGNGFYEYSLDSGITFHPTTSNPQPVPDEEFFKGQVCVRVKAESYPKSSPGETLCSDKVYSVTPAKPAAPTSPISDDGSDTFDWMFVNGFSEINDYEINILDTGWVTVTQKPYPLNNQVYAVNSVQVRVKSNLVTGRPSGLILSNSTSFTLRPSAPNAPTNLVVNDTDNTLDWSYFSEFTQPEDFEVTLDSGSTWTRATTKPIVIGNIDKNIAEIQLRVAQNFTNGMPHGPAILTTEAFTKVPEIPAPTSPQIMNTFTGDKQIKTNGFKWDYLTTKIDGQSIRFDKPQYYEFTNNKGITWLPVISNPQFIGPEAYDKANVGIRLKANAKENVSNLASQPLWAIGANSRFTVIKFVPLLDKETTVSFNYLGDWNSFRLNCIAEYDDKGQGEPIFWSKKLSSGADNAFDKVSALDNCGITDWKLPSHSKVITLSTRDPETLPKNLKNYLISYSAKNIWANKSGTPVTINQGEESLDQWVDKYIYPVWQLPSGTQLLTEINSSIAAVKTLLSEQNTAINNAELYLTSWLSANQSKSKSYTALEAEVQAKIIELKAMIQPWRNDLIEPEAKLKTFEFLVSVGQSRIDIDSLAFINKVKAHKKQVIQLKSNIKSLAALLVGAEFAEKLAFIQQKSVALTRSTNALTSAPLAEDIHQASLNLYSTISDLEHQYHMVNSFINKLNESTKSVGEEFASLNTLFQTFVSKMNATTQIHDLIQSKILAKDGLKLAKDNGYSVSQLDATVSDHFAKLDELGNYLPKSTTYQQGWRCVEDTRIKGKRRVWTLLNDGRPNGNDELAYAASASGLASVLGSNGLLENTNNANLCGFSDWKIPALSQLLSLQTKTISSTKETMTIDTDAFPHHRGLDPEYDKPTNKGGIIFYYWSNQSKDTTQYITNFSAKNSDQDVRRVKIDGIKDTIIFARLVREKPSNYQYLNMQGKIVTERQNAICAQDIENNLVWQLFTNGDKQRFKKYVNITPLIATRNAQAVCAKKNWRYPTKAELYNLLPGNADVFKFNKVAGGSYSNHNFYITSDLTYFDRVIGLNLTTMDEANVGTHSNDDKYLYRLVAE</sequence>
<name>A0A511QEJ0_9VIBR</name>